<dbReference type="PANTHER" id="PTHR43802:SF1">
    <property type="entry name" value="IP11341P-RELATED"/>
    <property type="match status" value="1"/>
</dbReference>
<dbReference type="PROSITE" id="PS00166">
    <property type="entry name" value="ENOYL_COA_HYDRATASE"/>
    <property type="match status" value="1"/>
</dbReference>
<keyword evidence="10" id="KW-1185">Reference proteome</keyword>
<evidence type="ECO:0000313" key="8">
    <source>
        <dbReference type="EMBL" id="WLF51727.1"/>
    </source>
</evidence>
<dbReference type="GO" id="GO:0004300">
    <property type="term" value="F:enoyl-CoA hydratase activity"/>
    <property type="evidence" value="ECO:0007669"/>
    <property type="project" value="UniProtKB-EC"/>
</dbReference>
<dbReference type="InterPro" id="IPR018376">
    <property type="entry name" value="Enoyl-CoA_hyd/isom_CS"/>
</dbReference>
<evidence type="ECO:0000313" key="9">
    <source>
        <dbReference type="EMBL" id="WLF52476.1"/>
    </source>
</evidence>
<dbReference type="Proteomes" id="UP001066327">
    <property type="component" value="Unassembled WGS sequence"/>
</dbReference>
<dbReference type="SUPFAM" id="SSF52096">
    <property type="entry name" value="ClpP/crotonase"/>
    <property type="match status" value="1"/>
</dbReference>
<keyword evidence="3" id="KW-0443">Lipid metabolism</keyword>
<evidence type="ECO:0000313" key="10">
    <source>
        <dbReference type="Proteomes" id="UP001066327"/>
    </source>
</evidence>
<dbReference type="PANTHER" id="PTHR43802">
    <property type="entry name" value="ENOYL-COA HYDRATASE"/>
    <property type="match status" value="1"/>
</dbReference>
<dbReference type="EMBL" id="JAPWIS010000030">
    <property type="protein sequence ID" value="MCZ4589297.1"/>
    <property type="molecule type" value="Genomic_DNA"/>
</dbReference>
<dbReference type="EMBL" id="CP130956">
    <property type="protein sequence ID" value="WLF52476.1"/>
    <property type="molecule type" value="Genomic_DNA"/>
</dbReference>
<organism evidence="8 11">
    <name type="scientific">Rhodococcus opacus</name>
    <name type="common">Nocardia opaca</name>
    <dbReference type="NCBI Taxonomy" id="37919"/>
    <lineage>
        <taxon>Bacteria</taxon>
        <taxon>Bacillati</taxon>
        <taxon>Actinomycetota</taxon>
        <taxon>Actinomycetes</taxon>
        <taxon>Mycobacteriales</taxon>
        <taxon>Nocardiaceae</taxon>
        <taxon>Rhodococcus</taxon>
    </lineage>
</organism>
<evidence type="ECO:0000256" key="4">
    <source>
        <dbReference type="ARBA" id="ARBA00023709"/>
    </source>
</evidence>
<dbReference type="GO" id="GO:0006631">
    <property type="term" value="P:fatty acid metabolic process"/>
    <property type="evidence" value="ECO:0007669"/>
    <property type="project" value="UniProtKB-KW"/>
</dbReference>
<evidence type="ECO:0000256" key="1">
    <source>
        <dbReference type="ARBA" id="ARBA00002994"/>
    </source>
</evidence>
<dbReference type="EMBL" id="CP130956">
    <property type="protein sequence ID" value="WLF51727.1"/>
    <property type="molecule type" value="Genomic_DNA"/>
</dbReference>
<evidence type="ECO:0000313" key="11">
    <source>
        <dbReference type="Proteomes" id="UP001231166"/>
    </source>
</evidence>
<comment type="function">
    <text evidence="1">Could possibly oxidize fatty acids using specific components.</text>
</comment>
<comment type="similarity">
    <text evidence="2 6">Belongs to the enoyl-CoA hydratase/isomerase family.</text>
</comment>
<name>A0AAX3YUB1_RHOOP</name>
<dbReference type="InterPro" id="IPR001753">
    <property type="entry name" value="Enoyl-CoA_hydra/iso"/>
</dbReference>
<evidence type="ECO:0000256" key="6">
    <source>
        <dbReference type="RuleBase" id="RU003707"/>
    </source>
</evidence>
<dbReference type="Pfam" id="PF00378">
    <property type="entry name" value="ECH_1"/>
    <property type="match status" value="1"/>
</dbReference>
<keyword evidence="3" id="KW-0276">Fatty acid metabolism</keyword>
<sequence length="257" mass="27229">MSNPSTLTDAAPVPDVSRSVLLSEDDGAVRILRLNRPDKRNALDTALTEALHAALQAADTDPSVRAVLLTGEGRGFCAGADLKEFAHLTPADQPAVIRRAKLTADTQALLRHLSKPVVSVVHGAAIGGGAGLALGSDMMVVSHDATLGYPEIKHSIVPALVMTGLQRQIGTKLAFELISTGRILTASELGEIGLANRVVEARDAFAVGLDIAHQWAAQNPMALSAIKELFYRVADLPYDAAMRAGQDVNTIMRGFRR</sequence>
<evidence type="ECO:0000256" key="5">
    <source>
        <dbReference type="ARBA" id="ARBA00023717"/>
    </source>
</evidence>
<evidence type="ECO:0000256" key="2">
    <source>
        <dbReference type="ARBA" id="ARBA00005254"/>
    </source>
</evidence>
<keyword evidence="8" id="KW-0614">Plasmid</keyword>
<dbReference type="AlphaFoldDB" id="A0AAX3YUB1"/>
<dbReference type="Proteomes" id="UP001231166">
    <property type="component" value="Plasmid pRho-VOC14-L"/>
</dbReference>
<dbReference type="RefSeq" id="WP_269592502.1">
    <property type="nucleotide sequence ID" value="NZ_CP130956.1"/>
</dbReference>
<evidence type="ECO:0000256" key="3">
    <source>
        <dbReference type="ARBA" id="ARBA00022832"/>
    </source>
</evidence>
<geneLocation type="plasmid" evidence="8 11">
    <name>pRho-VOC14-L</name>
</geneLocation>
<gene>
    <name evidence="7" type="ORF">O4328_37620</name>
    <name evidence="8" type="ORF">Q5707_40270</name>
    <name evidence="9" type="ORF">Q5707_44725</name>
</gene>
<reference evidence="8" key="2">
    <citation type="submission" date="2023-07" db="EMBL/GenBank/DDBJ databases">
        <title>Genomic analysis of Rhodococcus opacus VOC-14 with glycol ethers degradation activity.</title>
        <authorList>
            <person name="Narkevich D.A."/>
            <person name="Hlushen A.M."/>
            <person name="Akhremchuk A.E."/>
            <person name="Sikolenko M.A."/>
            <person name="Valentovich L.N."/>
        </authorList>
    </citation>
    <scope>NUCLEOTIDE SEQUENCE</scope>
    <source>
        <strain evidence="8">VOC-14</strain>
        <plasmid evidence="8">pRho-VOC14-L</plasmid>
    </source>
</reference>
<comment type="catalytic activity">
    <reaction evidence="5">
        <text>a 4-saturated-(3S)-3-hydroxyacyl-CoA = a (3E)-enoyl-CoA + H2O</text>
        <dbReference type="Rhea" id="RHEA:20724"/>
        <dbReference type="ChEBI" id="CHEBI:15377"/>
        <dbReference type="ChEBI" id="CHEBI:58521"/>
        <dbReference type="ChEBI" id="CHEBI:137480"/>
        <dbReference type="EC" id="4.2.1.17"/>
    </reaction>
</comment>
<protein>
    <submittedName>
        <fullName evidence="8">Enoyl-CoA hydratase/isomerase family protein</fullName>
    </submittedName>
</protein>
<dbReference type="Gene3D" id="3.90.226.10">
    <property type="entry name" value="2-enoyl-CoA Hydratase, Chain A, domain 1"/>
    <property type="match status" value="1"/>
</dbReference>
<dbReference type="InterPro" id="IPR029045">
    <property type="entry name" value="ClpP/crotonase-like_dom_sf"/>
</dbReference>
<evidence type="ECO:0000313" key="7">
    <source>
        <dbReference type="EMBL" id="MCZ4589297.1"/>
    </source>
</evidence>
<reference evidence="7" key="1">
    <citation type="submission" date="2022-12" db="EMBL/GenBank/DDBJ databases">
        <authorList>
            <person name="Krivoruchko A.V."/>
            <person name="Elkin A."/>
        </authorList>
    </citation>
    <scope>NUCLEOTIDE SEQUENCE</scope>
    <source>
        <strain evidence="7">IEGM 249</strain>
    </source>
</reference>
<comment type="catalytic activity">
    <reaction evidence="4">
        <text>a (3S)-3-hydroxyacyl-CoA = a (2E)-enoyl-CoA + H2O</text>
        <dbReference type="Rhea" id="RHEA:16105"/>
        <dbReference type="ChEBI" id="CHEBI:15377"/>
        <dbReference type="ChEBI" id="CHEBI:57318"/>
        <dbReference type="ChEBI" id="CHEBI:58856"/>
        <dbReference type="EC" id="4.2.1.17"/>
    </reaction>
</comment>
<proteinExistence type="inferred from homology"/>
<dbReference type="CDD" id="cd06558">
    <property type="entry name" value="crotonase-like"/>
    <property type="match status" value="1"/>
</dbReference>
<accession>A0AAX3YUB1</accession>